<gene>
    <name evidence="3" type="ORF">EA472_00525</name>
</gene>
<dbReference type="Proteomes" id="UP000281431">
    <property type="component" value="Unassembled WGS sequence"/>
</dbReference>
<dbReference type="PANTHER" id="PTHR31793:SF27">
    <property type="entry name" value="NOVEL THIOESTERASE SUPERFAMILY DOMAIN AND SAPOSIN A-TYPE DOMAIN CONTAINING PROTEIN (0610012H03RIK)"/>
    <property type="match status" value="1"/>
</dbReference>
<dbReference type="AlphaFoldDB" id="A0A3N6MGK2"/>
<accession>A0A3N6MGK2</accession>
<dbReference type="InterPro" id="IPR050563">
    <property type="entry name" value="4-hydroxybenzoyl-CoA_TE"/>
</dbReference>
<evidence type="ECO:0000313" key="3">
    <source>
        <dbReference type="EMBL" id="RQH03119.1"/>
    </source>
</evidence>
<sequence length="136" mass="15431">MSEEFTVEVPVQFRDLDPLNHVNHATYASYLETARLEYTESVLEVPLDELSFVVANLEIDYRRPLTLDDEPAVALWVSELGESSCTMSYEIRADGDVAATAETTMVHLDREANRPTPIPEAVRERIREYEGLDSPE</sequence>
<dbReference type="Gene3D" id="3.10.129.10">
    <property type="entry name" value="Hotdog Thioesterase"/>
    <property type="match status" value="1"/>
</dbReference>
<comment type="similarity">
    <text evidence="1">Belongs to the 4-hydroxybenzoyl-CoA thioesterase family.</text>
</comment>
<reference evidence="3 4" key="1">
    <citation type="submission" date="2018-10" db="EMBL/GenBank/DDBJ databases">
        <title>Natrarchaeobius chitinivorans gen. nov., sp. nov., and Natrarchaeobius haloalkaliphilus sp. nov., alkaliphilic, chitin-utilizing haloarchaea from hypersaline alkaline lakes.</title>
        <authorList>
            <person name="Sorokin D.Y."/>
            <person name="Elcheninov A.G."/>
            <person name="Kostrikina N.A."/>
            <person name="Bale N.J."/>
            <person name="Sinninghe Damste J.S."/>
            <person name="Khijniak T.V."/>
            <person name="Kublanov I.V."/>
            <person name="Toshchakov S.V."/>
        </authorList>
    </citation>
    <scope>NUCLEOTIDE SEQUENCE [LARGE SCALE GENOMIC DNA]</scope>
    <source>
        <strain evidence="3 4">AArcht7</strain>
    </source>
</reference>
<keyword evidence="4" id="KW-1185">Reference proteome</keyword>
<evidence type="ECO:0000313" key="4">
    <source>
        <dbReference type="Proteomes" id="UP000281431"/>
    </source>
</evidence>
<dbReference type="InterPro" id="IPR029069">
    <property type="entry name" value="HotDog_dom_sf"/>
</dbReference>
<name>A0A3N6MGK2_NATCH</name>
<organism evidence="3 4">
    <name type="scientific">Natrarchaeobius chitinivorans</name>
    <dbReference type="NCBI Taxonomy" id="1679083"/>
    <lineage>
        <taxon>Archaea</taxon>
        <taxon>Methanobacteriati</taxon>
        <taxon>Methanobacteriota</taxon>
        <taxon>Stenosarchaea group</taxon>
        <taxon>Halobacteria</taxon>
        <taxon>Halobacteriales</taxon>
        <taxon>Natrialbaceae</taxon>
        <taxon>Natrarchaeobius</taxon>
    </lineage>
</organism>
<dbReference type="SUPFAM" id="SSF54637">
    <property type="entry name" value="Thioesterase/thiol ester dehydrase-isomerase"/>
    <property type="match status" value="1"/>
</dbReference>
<dbReference type="OrthoDB" id="56956at2157"/>
<keyword evidence="2" id="KW-0378">Hydrolase</keyword>
<dbReference type="GO" id="GO:0047617">
    <property type="term" value="F:fatty acyl-CoA hydrolase activity"/>
    <property type="evidence" value="ECO:0007669"/>
    <property type="project" value="TreeGrafter"/>
</dbReference>
<evidence type="ECO:0000256" key="1">
    <source>
        <dbReference type="ARBA" id="ARBA00005953"/>
    </source>
</evidence>
<proteinExistence type="inferred from homology"/>
<dbReference type="PANTHER" id="PTHR31793">
    <property type="entry name" value="4-HYDROXYBENZOYL-COA THIOESTERASE FAMILY MEMBER"/>
    <property type="match status" value="1"/>
</dbReference>
<dbReference type="CDD" id="cd00586">
    <property type="entry name" value="4HBT"/>
    <property type="match status" value="1"/>
</dbReference>
<dbReference type="Pfam" id="PF13279">
    <property type="entry name" value="4HBT_2"/>
    <property type="match status" value="1"/>
</dbReference>
<dbReference type="InterPro" id="IPR006684">
    <property type="entry name" value="YbgC/YbaW"/>
</dbReference>
<evidence type="ECO:0000256" key="2">
    <source>
        <dbReference type="ARBA" id="ARBA00022801"/>
    </source>
</evidence>
<dbReference type="PIRSF" id="PIRSF003230">
    <property type="entry name" value="YbgC"/>
    <property type="match status" value="1"/>
</dbReference>
<comment type="caution">
    <text evidence="3">The sequence shown here is derived from an EMBL/GenBank/DDBJ whole genome shotgun (WGS) entry which is preliminary data.</text>
</comment>
<protein>
    <submittedName>
        <fullName evidence="3">Acyl-CoA thioesterase</fullName>
    </submittedName>
</protein>
<dbReference type="EMBL" id="REFZ01000001">
    <property type="protein sequence ID" value="RQH03119.1"/>
    <property type="molecule type" value="Genomic_DNA"/>
</dbReference>